<name>A0AAP6JD70_9GAMM</name>
<dbReference type="Proteomes" id="UP001302316">
    <property type="component" value="Unassembled WGS sequence"/>
</dbReference>
<feature type="compositionally biased region" description="Basic and acidic residues" evidence="4">
    <location>
        <begin position="159"/>
        <end position="173"/>
    </location>
</feature>
<accession>A0AAP6JD70</accession>
<evidence type="ECO:0000313" key="6">
    <source>
        <dbReference type="Proteomes" id="UP001302316"/>
    </source>
</evidence>
<evidence type="ECO:0000256" key="4">
    <source>
        <dbReference type="SAM" id="MobiDB-lite"/>
    </source>
</evidence>
<proteinExistence type="inferred from homology"/>
<evidence type="ECO:0000256" key="3">
    <source>
        <dbReference type="ARBA" id="ARBA00022795"/>
    </source>
</evidence>
<comment type="function">
    <text evidence="1">Required for the efficient initiation of filament assembly.</text>
</comment>
<keyword evidence="5" id="KW-0282">Flagellum</keyword>
<dbReference type="GO" id="GO:0044780">
    <property type="term" value="P:bacterial-type flagellum assembly"/>
    <property type="evidence" value="ECO:0007669"/>
    <property type="project" value="InterPro"/>
</dbReference>
<keyword evidence="6" id="KW-1185">Reference proteome</keyword>
<dbReference type="Pfam" id="PF05130">
    <property type="entry name" value="FlgN"/>
    <property type="match status" value="1"/>
</dbReference>
<organism evidence="5 6">
    <name type="scientific">Natronospira elongata</name>
    <dbReference type="NCBI Taxonomy" id="3110268"/>
    <lineage>
        <taxon>Bacteria</taxon>
        <taxon>Pseudomonadati</taxon>
        <taxon>Pseudomonadota</taxon>
        <taxon>Gammaproteobacteria</taxon>
        <taxon>Natronospirales</taxon>
        <taxon>Natronospiraceae</taxon>
        <taxon>Natronospira</taxon>
    </lineage>
</organism>
<dbReference type="EMBL" id="JAYGII010000001">
    <property type="protein sequence ID" value="MEA5444232.1"/>
    <property type="molecule type" value="Genomic_DNA"/>
</dbReference>
<reference evidence="5 6" key="1">
    <citation type="submission" date="2023-12" db="EMBL/GenBank/DDBJ databases">
        <title>Whole-genome sequencing of halo(alkali)philic microorganisms from hypersaline lakes.</title>
        <authorList>
            <person name="Sorokin D.Y."/>
            <person name="Merkel A.Y."/>
            <person name="Messina E."/>
            <person name="Yakimov M."/>
        </authorList>
    </citation>
    <scope>NUCLEOTIDE SEQUENCE [LARGE SCALE GENOMIC DNA]</scope>
    <source>
        <strain evidence="5 6">AB-CW1</strain>
    </source>
</reference>
<evidence type="ECO:0000256" key="1">
    <source>
        <dbReference type="ARBA" id="ARBA00002397"/>
    </source>
</evidence>
<keyword evidence="5" id="KW-0969">Cilium</keyword>
<dbReference type="InterPro" id="IPR036679">
    <property type="entry name" value="FlgN-like_sf"/>
</dbReference>
<dbReference type="RefSeq" id="WP_346049228.1">
    <property type="nucleotide sequence ID" value="NZ_JAYGII010000001.1"/>
</dbReference>
<gene>
    <name evidence="5" type="ORF">VCB98_00175</name>
</gene>
<evidence type="ECO:0000313" key="5">
    <source>
        <dbReference type="EMBL" id="MEA5444232.1"/>
    </source>
</evidence>
<feature type="region of interest" description="Disordered" evidence="4">
    <location>
        <begin position="150"/>
        <end position="173"/>
    </location>
</feature>
<dbReference type="InterPro" id="IPR007809">
    <property type="entry name" value="FlgN-like"/>
</dbReference>
<comment type="similarity">
    <text evidence="2">Belongs to the FlgN family.</text>
</comment>
<evidence type="ECO:0000256" key="2">
    <source>
        <dbReference type="ARBA" id="ARBA00007703"/>
    </source>
</evidence>
<sequence>MNDQAQHDPRQLASQRLQSLRALARQFEQLLEQEAAALSQRDTEAVHDLAARKIPLAEDMDRGFKYLLGALEKGFNIQASSDARERRGEQIARALELAGESSLATQWTELLAELGKLRHDNQNNGQRVGLQGRQIEQALAILSGQDLGTKASTTYGSDGRTRDGENSQRHVWV</sequence>
<dbReference type="SUPFAM" id="SSF140566">
    <property type="entry name" value="FlgN-like"/>
    <property type="match status" value="1"/>
</dbReference>
<dbReference type="Gene3D" id="1.20.58.300">
    <property type="entry name" value="FlgN-like"/>
    <property type="match status" value="1"/>
</dbReference>
<keyword evidence="5" id="KW-0966">Cell projection</keyword>
<comment type="caution">
    <text evidence="5">The sequence shown here is derived from an EMBL/GenBank/DDBJ whole genome shotgun (WGS) entry which is preliminary data.</text>
</comment>
<protein>
    <submittedName>
        <fullName evidence="5">Flagellar protein FlgN</fullName>
    </submittedName>
</protein>
<dbReference type="AlphaFoldDB" id="A0AAP6JD70"/>
<keyword evidence="3" id="KW-1005">Bacterial flagellum biogenesis</keyword>